<comment type="caution">
    <text evidence="2">The sequence shown here is derived from an EMBL/GenBank/DDBJ whole genome shotgun (WGS) entry which is preliminary data.</text>
</comment>
<protein>
    <submittedName>
        <fullName evidence="2">Uncharacterized protein</fullName>
    </submittedName>
</protein>
<evidence type="ECO:0000313" key="2">
    <source>
        <dbReference type="EMBL" id="KAL0444879.1"/>
    </source>
</evidence>
<feature type="region of interest" description="Disordered" evidence="1">
    <location>
        <begin position="155"/>
        <end position="177"/>
    </location>
</feature>
<dbReference type="AlphaFoldDB" id="A0AAW2WSV8"/>
<reference evidence="2" key="2">
    <citation type="journal article" date="2024" name="Plant">
        <title>Genomic evolution and insights into agronomic trait innovations of Sesamum species.</title>
        <authorList>
            <person name="Miao H."/>
            <person name="Wang L."/>
            <person name="Qu L."/>
            <person name="Liu H."/>
            <person name="Sun Y."/>
            <person name="Le M."/>
            <person name="Wang Q."/>
            <person name="Wei S."/>
            <person name="Zheng Y."/>
            <person name="Lin W."/>
            <person name="Duan Y."/>
            <person name="Cao H."/>
            <person name="Xiong S."/>
            <person name="Wang X."/>
            <person name="Wei L."/>
            <person name="Li C."/>
            <person name="Ma Q."/>
            <person name="Ju M."/>
            <person name="Zhao R."/>
            <person name="Li G."/>
            <person name="Mu C."/>
            <person name="Tian Q."/>
            <person name="Mei H."/>
            <person name="Zhang T."/>
            <person name="Gao T."/>
            <person name="Zhang H."/>
        </authorList>
    </citation>
    <scope>NUCLEOTIDE SEQUENCE</scope>
    <source>
        <strain evidence="2">KEN1</strain>
    </source>
</reference>
<feature type="compositionally biased region" description="Polar residues" evidence="1">
    <location>
        <begin position="167"/>
        <end position="177"/>
    </location>
</feature>
<proteinExistence type="predicted"/>
<organism evidence="2">
    <name type="scientific">Sesamum latifolium</name>
    <dbReference type="NCBI Taxonomy" id="2727402"/>
    <lineage>
        <taxon>Eukaryota</taxon>
        <taxon>Viridiplantae</taxon>
        <taxon>Streptophyta</taxon>
        <taxon>Embryophyta</taxon>
        <taxon>Tracheophyta</taxon>
        <taxon>Spermatophyta</taxon>
        <taxon>Magnoliopsida</taxon>
        <taxon>eudicotyledons</taxon>
        <taxon>Gunneridae</taxon>
        <taxon>Pentapetalae</taxon>
        <taxon>asterids</taxon>
        <taxon>lamiids</taxon>
        <taxon>Lamiales</taxon>
        <taxon>Pedaliaceae</taxon>
        <taxon>Sesamum</taxon>
    </lineage>
</organism>
<evidence type="ECO:0000256" key="1">
    <source>
        <dbReference type="SAM" id="MobiDB-lite"/>
    </source>
</evidence>
<sequence>MDVRKKSKNIKVLNVSNQWPPPLSILDDLVQRIRKTSAGDLWSTGKAGNKRAQAVPWIIPQRESRPIPNTEEDMWDQCSMQCKQLSPTPRPCILSSDPDGLVAKTILEYPIHPNKIPIAQNNIPEVRTHEGLIEGPYISQARPPPHMAYIQGPMRPSGSPCLRSHSTKTTSVASPLL</sequence>
<accession>A0AAW2WSV8</accession>
<gene>
    <name evidence="2" type="ORF">Slati_2210600</name>
</gene>
<dbReference type="EMBL" id="JACGWN010000007">
    <property type="protein sequence ID" value="KAL0444879.1"/>
    <property type="molecule type" value="Genomic_DNA"/>
</dbReference>
<reference evidence="2" key="1">
    <citation type="submission" date="2020-06" db="EMBL/GenBank/DDBJ databases">
        <authorList>
            <person name="Li T."/>
            <person name="Hu X."/>
            <person name="Zhang T."/>
            <person name="Song X."/>
            <person name="Zhang H."/>
            <person name="Dai N."/>
            <person name="Sheng W."/>
            <person name="Hou X."/>
            <person name="Wei L."/>
        </authorList>
    </citation>
    <scope>NUCLEOTIDE SEQUENCE</scope>
    <source>
        <strain evidence="2">KEN1</strain>
        <tissue evidence="2">Leaf</tissue>
    </source>
</reference>
<name>A0AAW2WSV8_9LAMI</name>